<name>A0A4W5N744_9TELE</name>
<evidence type="ECO:0000259" key="1">
    <source>
        <dbReference type="Pfam" id="PF23210"/>
    </source>
</evidence>
<evidence type="ECO:0000313" key="3">
    <source>
        <dbReference type="Proteomes" id="UP000314982"/>
    </source>
</evidence>
<dbReference type="InterPro" id="IPR045206">
    <property type="entry name" value="Maestro_heat-like_prot"/>
</dbReference>
<dbReference type="InterPro" id="IPR011989">
    <property type="entry name" value="ARM-like"/>
</dbReference>
<reference evidence="3" key="1">
    <citation type="submission" date="2018-06" db="EMBL/GenBank/DDBJ databases">
        <title>Genome assembly of Danube salmon.</title>
        <authorList>
            <person name="Macqueen D.J."/>
            <person name="Gundappa M.K."/>
        </authorList>
    </citation>
    <scope>NUCLEOTIDE SEQUENCE [LARGE SCALE GENOMIC DNA]</scope>
</reference>
<dbReference type="GO" id="GO:0005737">
    <property type="term" value="C:cytoplasm"/>
    <property type="evidence" value="ECO:0007669"/>
    <property type="project" value="TreeGrafter"/>
</dbReference>
<dbReference type="GeneTree" id="ENSGT00940000156930"/>
<dbReference type="InterPro" id="IPR016024">
    <property type="entry name" value="ARM-type_fold"/>
</dbReference>
<protein>
    <recommendedName>
        <fullName evidence="1">MROH2B-like HEAT-repeats domain-containing protein</fullName>
    </recommendedName>
</protein>
<accession>A0A4W5N744</accession>
<organism evidence="2 3">
    <name type="scientific">Hucho hucho</name>
    <name type="common">huchen</name>
    <dbReference type="NCBI Taxonomy" id="62062"/>
    <lineage>
        <taxon>Eukaryota</taxon>
        <taxon>Metazoa</taxon>
        <taxon>Chordata</taxon>
        <taxon>Craniata</taxon>
        <taxon>Vertebrata</taxon>
        <taxon>Euteleostomi</taxon>
        <taxon>Actinopterygii</taxon>
        <taxon>Neopterygii</taxon>
        <taxon>Teleostei</taxon>
        <taxon>Protacanthopterygii</taxon>
        <taxon>Salmoniformes</taxon>
        <taxon>Salmonidae</taxon>
        <taxon>Salmoninae</taxon>
        <taxon>Hucho</taxon>
    </lineage>
</organism>
<dbReference type="Ensembl" id="ENSHHUT00000047046.1">
    <property type="protein sequence ID" value="ENSHHUP00000045365.1"/>
    <property type="gene ID" value="ENSHHUG00000027691.1"/>
</dbReference>
<reference evidence="2" key="3">
    <citation type="submission" date="2025-09" db="UniProtKB">
        <authorList>
            <consortium name="Ensembl"/>
        </authorList>
    </citation>
    <scope>IDENTIFICATION</scope>
</reference>
<dbReference type="AlphaFoldDB" id="A0A4W5N744"/>
<sequence length="276" mass="31048">MFVLQKLENSNERIRMGSLAVLRHLINSSTSIMESKKLLILASIRQPLADHSNKVKKRVVQVISAMAHHGYLELEGGDLLVKFIIQHCALPDTYYRPGQRPSDPEEVTNEALRSMCDNTLHLFTTTVGRLTDVLWPMLLYYLTPGQYSNATTPLCKSLTLLGTKKRASQEPNFNIDFNEQVNLPSPHMLMVRLLVNGSFPFRSRGHGAPSLSLLNVLSPNIHPNAETLWEKEIPALLSYLEESTPETLDNKTWEESLLQVCSSSSNILCLSPQHCQ</sequence>
<feature type="domain" description="MROH2B-like HEAT-repeats" evidence="1">
    <location>
        <begin position="2"/>
        <end position="263"/>
    </location>
</feature>
<reference evidence="2" key="2">
    <citation type="submission" date="2025-08" db="UniProtKB">
        <authorList>
            <consortium name="Ensembl"/>
        </authorList>
    </citation>
    <scope>IDENTIFICATION</scope>
</reference>
<dbReference type="STRING" id="62062.ENSHHUP00000045365"/>
<dbReference type="InterPro" id="IPR055408">
    <property type="entry name" value="HEAT_MROH2B-like"/>
</dbReference>
<dbReference type="Gene3D" id="1.25.10.10">
    <property type="entry name" value="Leucine-rich Repeat Variant"/>
    <property type="match status" value="1"/>
</dbReference>
<evidence type="ECO:0000313" key="2">
    <source>
        <dbReference type="Ensembl" id="ENSHHUP00000045365.1"/>
    </source>
</evidence>
<dbReference type="PANTHER" id="PTHR23120:SF0">
    <property type="entry name" value="MAESTRO HEAT-LIKE REPEAT FAMILY MEMBER 1"/>
    <property type="match status" value="1"/>
</dbReference>
<dbReference type="Pfam" id="PF23210">
    <property type="entry name" value="HEAT_Maestro_2"/>
    <property type="match status" value="1"/>
</dbReference>
<dbReference type="SUPFAM" id="SSF48371">
    <property type="entry name" value="ARM repeat"/>
    <property type="match status" value="1"/>
</dbReference>
<dbReference type="Proteomes" id="UP000314982">
    <property type="component" value="Unassembled WGS sequence"/>
</dbReference>
<proteinExistence type="predicted"/>
<keyword evidence="3" id="KW-1185">Reference proteome</keyword>
<dbReference type="PANTHER" id="PTHR23120">
    <property type="entry name" value="MAESTRO-RELATED HEAT DOMAIN-CONTAINING"/>
    <property type="match status" value="1"/>
</dbReference>